<dbReference type="FunFam" id="3.40.30.10:FF:000015">
    <property type="entry name" value="NADH-quinone oxidoreductase subunit E"/>
    <property type="match status" value="1"/>
</dbReference>
<dbReference type="PANTHER" id="PTHR43342">
    <property type="entry name" value="NADH-QUINONE OXIDOREDUCTASE, E SUBUNIT"/>
    <property type="match status" value="1"/>
</dbReference>
<dbReference type="OrthoDB" id="9807941at2"/>
<evidence type="ECO:0000256" key="2">
    <source>
        <dbReference type="ARBA" id="ARBA00022714"/>
    </source>
</evidence>
<feature type="binding site" evidence="7">
    <location>
        <position position="88"/>
    </location>
    <ligand>
        <name>[2Fe-2S] cluster</name>
        <dbReference type="ChEBI" id="CHEBI:190135"/>
    </ligand>
</feature>
<organism evidence="8 10">
    <name type="scientific">Acetobacterium wieringae</name>
    <dbReference type="NCBI Taxonomy" id="52694"/>
    <lineage>
        <taxon>Bacteria</taxon>
        <taxon>Bacillati</taxon>
        <taxon>Bacillota</taxon>
        <taxon>Clostridia</taxon>
        <taxon>Eubacteriales</taxon>
        <taxon>Eubacteriaceae</taxon>
        <taxon>Acetobacterium</taxon>
    </lineage>
</organism>
<keyword evidence="2 7" id="KW-0001">2Fe-2S</keyword>
<dbReference type="EMBL" id="LKEU01000033">
    <property type="protein sequence ID" value="OFV70223.1"/>
    <property type="molecule type" value="Genomic_DNA"/>
</dbReference>
<comment type="cofactor">
    <cofactor evidence="7">
        <name>[2Fe-2S] cluster</name>
        <dbReference type="ChEBI" id="CHEBI:190135"/>
    </cofactor>
    <text evidence="7">Binds 1 [2Fe-2S] cluster.</text>
</comment>
<keyword evidence="8" id="KW-0560">Oxidoreductase</keyword>
<dbReference type="InterPro" id="IPR002023">
    <property type="entry name" value="NuoE-like"/>
</dbReference>
<dbReference type="RefSeq" id="WP_070371700.1">
    <property type="nucleotide sequence ID" value="NZ_CABIIK010000001.1"/>
</dbReference>
<comment type="similarity">
    <text evidence="1">Belongs to the complex I 24 kDa subunit family.</text>
</comment>
<dbReference type="GO" id="GO:0051537">
    <property type="term" value="F:2 iron, 2 sulfur cluster binding"/>
    <property type="evidence" value="ECO:0007669"/>
    <property type="project" value="UniProtKB-KW"/>
</dbReference>
<protein>
    <submittedName>
        <fullName evidence="9">NAD(P)H-dependent oxidoreductase subunit E</fullName>
    </submittedName>
    <submittedName>
        <fullName evidence="8">NADP-reducing hydrogenase subunit HndA</fullName>
        <ecNumber evidence="8">1.12.1.3</ecNumber>
    </submittedName>
</protein>
<dbReference type="EMBL" id="CP087994">
    <property type="protein sequence ID" value="UYO63013.1"/>
    <property type="molecule type" value="Genomic_DNA"/>
</dbReference>
<dbReference type="Proteomes" id="UP001163550">
    <property type="component" value="Chromosome"/>
</dbReference>
<proteinExistence type="inferred from homology"/>
<dbReference type="Proteomes" id="UP000176244">
    <property type="component" value="Unassembled WGS sequence"/>
</dbReference>
<comment type="cofactor">
    <cofactor evidence="6">
        <name>[2Fe-2S] cluster</name>
        <dbReference type="ChEBI" id="CHEBI:190135"/>
    </cofactor>
</comment>
<accession>A0A1F2PFY1</accession>
<evidence type="ECO:0000256" key="7">
    <source>
        <dbReference type="PIRSR" id="PIRSR000216-1"/>
    </source>
</evidence>
<dbReference type="InterPro" id="IPR028431">
    <property type="entry name" value="NADP_DH_HndA-like"/>
</dbReference>
<name>A0A1F2PFY1_9FIRM</name>
<dbReference type="SUPFAM" id="SSF52833">
    <property type="entry name" value="Thioredoxin-like"/>
    <property type="match status" value="1"/>
</dbReference>
<feature type="binding site" evidence="7">
    <location>
        <position position="133"/>
    </location>
    <ligand>
        <name>[2Fe-2S] cluster</name>
        <dbReference type="ChEBI" id="CHEBI:190135"/>
    </ligand>
</feature>
<reference evidence="8 10" key="1">
    <citation type="submission" date="2015-09" db="EMBL/GenBank/DDBJ databases">
        <title>Genome sequence of Acetobacterium wieringae DSM 1911.</title>
        <authorList>
            <person name="Poehlein A."/>
            <person name="Bengelsdorf F.R."/>
            <person name="Schiel-Bengelsdorf B."/>
            <person name="Duerre P."/>
            <person name="Daniel R."/>
        </authorList>
    </citation>
    <scope>NUCLEOTIDE SEQUENCE [LARGE SCALE GENOMIC DNA]</scope>
    <source>
        <strain evidence="8 10">DSM 1911</strain>
    </source>
</reference>
<dbReference type="AlphaFoldDB" id="A0A1F2PFY1"/>
<keyword evidence="4 7" id="KW-0408">Iron</keyword>
<dbReference type="Gene3D" id="3.40.30.10">
    <property type="entry name" value="Glutaredoxin"/>
    <property type="match status" value="1"/>
</dbReference>
<gene>
    <name evidence="8" type="primary">hndA_4</name>
    <name evidence="8" type="ORF">ACWI_24280</name>
    <name evidence="9" type="ORF">LNN31_00770</name>
</gene>
<dbReference type="PIRSF" id="PIRSF000216">
    <property type="entry name" value="NADH_DH_24kDa"/>
    <property type="match status" value="1"/>
</dbReference>
<feature type="binding site" evidence="7">
    <location>
        <position position="93"/>
    </location>
    <ligand>
        <name>[2Fe-2S] cluster</name>
        <dbReference type="ChEBI" id="CHEBI:190135"/>
    </ligand>
</feature>
<dbReference type="Gene3D" id="1.10.10.1590">
    <property type="entry name" value="NADH-quinone oxidoreductase subunit E"/>
    <property type="match status" value="1"/>
</dbReference>
<sequence>MNANARGCMEKDERTHLVTDIVAKHKNSKGALIPILHEVQELYGYLPVEAQETIAKEMNVPISEVFGVISFYSFFSLNPKGKHKISICMGTACYVKGSGPILDKLKETLAIGVGETTEDGEFTLEDCRCLGACGLAPVLTINGKVFGRLTKDDIPEIIEGCKTEGGSVL</sequence>
<dbReference type="InterPro" id="IPR036249">
    <property type="entry name" value="Thioredoxin-like_sf"/>
</dbReference>
<dbReference type="GO" id="GO:0050583">
    <property type="term" value="F:hydrogen dehydrogenase (NADP+) activity"/>
    <property type="evidence" value="ECO:0007669"/>
    <property type="project" value="UniProtKB-EC"/>
</dbReference>
<dbReference type="InterPro" id="IPR042128">
    <property type="entry name" value="NuoE_dom"/>
</dbReference>
<dbReference type="InterPro" id="IPR041921">
    <property type="entry name" value="NuoE_N"/>
</dbReference>
<reference evidence="9" key="2">
    <citation type="submission" date="2021-11" db="EMBL/GenBank/DDBJ databases">
        <title>Isoprene-degrading acetogen.</title>
        <authorList>
            <person name="Yang Y."/>
            <person name="Jin H."/>
            <person name="Yan J."/>
        </authorList>
    </citation>
    <scope>NUCLEOTIDE SEQUENCE</scope>
    <source>
        <strain evidence="9">Berkeley</strain>
    </source>
</reference>
<evidence type="ECO:0000256" key="3">
    <source>
        <dbReference type="ARBA" id="ARBA00022723"/>
    </source>
</evidence>
<evidence type="ECO:0000256" key="5">
    <source>
        <dbReference type="ARBA" id="ARBA00023014"/>
    </source>
</evidence>
<evidence type="ECO:0000313" key="9">
    <source>
        <dbReference type="EMBL" id="UYO63013.1"/>
    </source>
</evidence>
<keyword evidence="5 7" id="KW-0411">Iron-sulfur</keyword>
<dbReference type="PROSITE" id="PS01099">
    <property type="entry name" value="COMPLEX1_24K"/>
    <property type="match status" value="1"/>
</dbReference>
<evidence type="ECO:0000313" key="11">
    <source>
        <dbReference type="Proteomes" id="UP001163550"/>
    </source>
</evidence>
<evidence type="ECO:0000313" key="10">
    <source>
        <dbReference type="Proteomes" id="UP000176244"/>
    </source>
</evidence>
<dbReference type="STRING" id="52694.ACWI_24280"/>
<dbReference type="CDD" id="cd03064">
    <property type="entry name" value="TRX_Fd_NuoE"/>
    <property type="match status" value="1"/>
</dbReference>
<dbReference type="GO" id="GO:0046872">
    <property type="term" value="F:metal ion binding"/>
    <property type="evidence" value="ECO:0007669"/>
    <property type="project" value="UniProtKB-KW"/>
</dbReference>
<dbReference type="PANTHER" id="PTHR43342:SF2">
    <property type="entry name" value="POTENTIAL NAD-REDUCING HYDROGENASE SUBUNIT"/>
    <property type="match status" value="1"/>
</dbReference>
<evidence type="ECO:0000256" key="4">
    <source>
        <dbReference type="ARBA" id="ARBA00023004"/>
    </source>
</evidence>
<keyword evidence="3 7" id="KW-0479">Metal-binding</keyword>
<evidence type="ECO:0000256" key="6">
    <source>
        <dbReference type="ARBA" id="ARBA00034078"/>
    </source>
</evidence>
<evidence type="ECO:0000313" key="8">
    <source>
        <dbReference type="EMBL" id="OFV70223.1"/>
    </source>
</evidence>
<dbReference type="EC" id="1.12.1.3" evidence="8"/>
<evidence type="ECO:0000256" key="1">
    <source>
        <dbReference type="ARBA" id="ARBA00010643"/>
    </source>
</evidence>
<keyword evidence="11" id="KW-1185">Reference proteome</keyword>
<dbReference type="FunFam" id="1.10.10.1590:FF:000001">
    <property type="entry name" value="NADH-quinone oxidoreductase subunit E"/>
    <property type="match status" value="1"/>
</dbReference>
<dbReference type="Pfam" id="PF01257">
    <property type="entry name" value="2Fe-2S_thioredx"/>
    <property type="match status" value="1"/>
</dbReference>
<feature type="binding site" evidence="7">
    <location>
        <position position="129"/>
    </location>
    <ligand>
        <name>[2Fe-2S] cluster</name>
        <dbReference type="ChEBI" id="CHEBI:190135"/>
    </ligand>
</feature>